<dbReference type="Pfam" id="PF00057">
    <property type="entry name" value="Ldl_recept_a"/>
    <property type="match status" value="1"/>
</dbReference>
<comment type="caution">
    <text evidence="7">The sequence shown here is derived from an EMBL/GenBank/DDBJ whole genome shotgun (WGS) entry which is preliminary data.</text>
</comment>
<feature type="signal peptide" evidence="5">
    <location>
        <begin position="1"/>
        <end position="20"/>
    </location>
</feature>
<dbReference type="Gene3D" id="2.60.40.10">
    <property type="entry name" value="Immunoglobulins"/>
    <property type="match status" value="1"/>
</dbReference>
<keyword evidence="8" id="KW-1185">Reference proteome</keyword>
<organism evidence="7 8">
    <name type="scientific">Cotesia glomerata</name>
    <name type="common">Lepidopteran parasitic wasp</name>
    <name type="synonym">Apanteles glomeratus</name>
    <dbReference type="NCBI Taxonomy" id="32391"/>
    <lineage>
        <taxon>Eukaryota</taxon>
        <taxon>Metazoa</taxon>
        <taxon>Ecdysozoa</taxon>
        <taxon>Arthropoda</taxon>
        <taxon>Hexapoda</taxon>
        <taxon>Insecta</taxon>
        <taxon>Pterygota</taxon>
        <taxon>Neoptera</taxon>
        <taxon>Endopterygota</taxon>
        <taxon>Hymenoptera</taxon>
        <taxon>Apocrita</taxon>
        <taxon>Ichneumonoidea</taxon>
        <taxon>Braconidae</taxon>
        <taxon>Microgastrinae</taxon>
        <taxon>Cotesia</taxon>
    </lineage>
</organism>
<dbReference type="Proteomes" id="UP000826195">
    <property type="component" value="Unassembled WGS sequence"/>
</dbReference>
<dbReference type="InterPro" id="IPR013783">
    <property type="entry name" value="Ig-like_fold"/>
</dbReference>
<evidence type="ECO:0000256" key="2">
    <source>
        <dbReference type="PROSITE-ProRule" id="PRU00124"/>
    </source>
</evidence>
<evidence type="ECO:0000259" key="6">
    <source>
        <dbReference type="PROSITE" id="PS50835"/>
    </source>
</evidence>
<protein>
    <recommendedName>
        <fullName evidence="6">Ig-like domain-containing protein</fullName>
    </recommendedName>
</protein>
<evidence type="ECO:0000256" key="4">
    <source>
        <dbReference type="SAM" id="Phobius"/>
    </source>
</evidence>
<evidence type="ECO:0000256" key="1">
    <source>
        <dbReference type="ARBA" id="ARBA00023157"/>
    </source>
</evidence>
<feature type="chain" id="PRO_5043372640" description="Ig-like domain-containing protein" evidence="5">
    <location>
        <begin position="21"/>
        <end position="568"/>
    </location>
</feature>
<dbReference type="SMART" id="SM00409">
    <property type="entry name" value="IG"/>
    <property type="match status" value="1"/>
</dbReference>
<dbReference type="PROSITE" id="PS50835">
    <property type="entry name" value="IG_LIKE"/>
    <property type="match status" value="1"/>
</dbReference>
<accession>A0AAV7HWN8</accession>
<dbReference type="InterPro" id="IPR003599">
    <property type="entry name" value="Ig_sub"/>
</dbReference>
<evidence type="ECO:0000313" key="8">
    <source>
        <dbReference type="Proteomes" id="UP000826195"/>
    </source>
</evidence>
<dbReference type="InterPro" id="IPR023415">
    <property type="entry name" value="LDLR_class-A_CS"/>
</dbReference>
<keyword evidence="1 2" id="KW-1015">Disulfide bond</keyword>
<dbReference type="EMBL" id="JAHXZJ010002982">
    <property type="protein sequence ID" value="KAH0534947.1"/>
    <property type="molecule type" value="Genomic_DNA"/>
</dbReference>
<dbReference type="Gene3D" id="4.10.400.10">
    <property type="entry name" value="Low-density Lipoprotein Receptor"/>
    <property type="match status" value="1"/>
</dbReference>
<dbReference type="InterPro" id="IPR036179">
    <property type="entry name" value="Ig-like_dom_sf"/>
</dbReference>
<feature type="disulfide bond" evidence="2">
    <location>
        <begin position="160"/>
        <end position="178"/>
    </location>
</feature>
<dbReference type="SUPFAM" id="SSF57424">
    <property type="entry name" value="LDL receptor-like module"/>
    <property type="match status" value="1"/>
</dbReference>
<dbReference type="InterPro" id="IPR002172">
    <property type="entry name" value="LDrepeatLR_classA_rpt"/>
</dbReference>
<dbReference type="CDD" id="cd00112">
    <property type="entry name" value="LDLa"/>
    <property type="match status" value="1"/>
</dbReference>
<dbReference type="PROSITE" id="PS01209">
    <property type="entry name" value="LDLRA_1"/>
    <property type="match status" value="1"/>
</dbReference>
<feature type="compositionally biased region" description="Polar residues" evidence="3">
    <location>
        <begin position="552"/>
        <end position="561"/>
    </location>
</feature>
<feature type="disulfide bond" evidence="2">
    <location>
        <begin position="153"/>
        <end position="165"/>
    </location>
</feature>
<keyword evidence="4" id="KW-0812">Transmembrane</keyword>
<name>A0AAV7HWN8_COTGL</name>
<keyword evidence="5" id="KW-0732">Signal</keyword>
<sequence>MSNFIILLFTLGLIGNLSKATPINGTFATIPIDLRAAIEIQPQFEIRMGQKYIFKKNNDSLNLTCTIIQNDGNKNHTLFDYIVDWKAPFYDNYTLKPERGQKRNVAWLWFENLSEDHDGNYTCNAVTFRSVIQSHLSVNIRLSVKKKPIKWYCGPKWFRCRSNNCIMERYLCDGKADCEEGEDESEAAGCGSDPCYGKVMCDNRCVPREWCCNHRNCSKNSAPHIWPTETRQISYIQTAFYVVMGCAMAFIFIVTILAIAICRVQFKRAINTTCNQRSRNGYCQTNRASSIHVPNHHDDLDRPLNRPLDDLQQETSTMYNVTGKLQFTDCLSKPPSYSEIMALQSEEGPPPAYVSCDELNEYCALRMYNVQNSYQPDNLLPIISNFSSSRCDDSTSTPNSILSIQRLTSMNIPVSSSFTNGQNNDLSDDITTIIQDPMSQCTETDAFLSENSRTDNHKNSIRNVLNKKKKISNGWFGQNFNNIVTSKLWVNNQTDQNTPSSPLERKSYSLGNLKSERSFLITDQPQFVSDCLVRPMRKNNISSSFSTNSNNQVAGPSSSGVENDKNLH</sequence>
<keyword evidence="4" id="KW-0472">Membrane</keyword>
<dbReference type="AlphaFoldDB" id="A0AAV7HWN8"/>
<feature type="region of interest" description="Disordered" evidence="3">
    <location>
        <begin position="542"/>
        <end position="568"/>
    </location>
</feature>
<keyword evidence="4" id="KW-1133">Transmembrane helix</keyword>
<feature type="domain" description="Ig-like" evidence="6">
    <location>
        <begin position="42"/>
        <end position="139"/>
    </location>
</feature>
<comment type="caution">
    <text evidence="2">Lacks conserved residue(s) required for the propagation of feature annotation.</text>
</comment>
<evidence type="ECO:0000313" key="7">
    <source>
        <dbReference type="EMBL" id="KAH0534947.1"/>
    </source>
</evidence>
<gene>
    <name evidence="7" type="ORF">KQX54_010664</name>
</gene>
<proteinExistence type="predicted"/>
<feature type="transmembrane region" description="Helical" evidence="4">
    <location>
        <begin position="239"/>
        <end position="262"/>
    </location>
</feature>
<reference evidence="7 8" key="1">
    <citation type="journal article" date="2021" name="J. Hered.">
        <title>A chromosome-level genome assembly of the parasitoid wasp, Cotesia glomerata (Hymenoptera: Braconidae).</title>
        <authorList>
            <person name="Pinto B.J."/>
            <person name="Weis J.J."/>
            <person name="Gamble T."/>
            <person name="Ode P.J."/>
            <person name="Paul R."/>
            <person name="Zaspel J.M."/>
        </authorList>
    </citation>
    <scope>NUCLEOTIDE SEQUENCE [LARGE SCALE GENOMIC DNA]</scope>
    <source>
        <strain evidence="7">CgM1</strain>
    </source>
</reference>
<dbReference type="InterPro" id="IPR007110">
    <property type="entry name" value="Ig-like_dom"/>
</dbReference>
<dbReference type="SUPFAM" id="SSF48726">
    <property type="entry name" value="Immunoglobulin"/>
    <property type="match status" value="1"/>
</dbReference>
<feature type="compositionally biased region" description="Low complexity" evidence="3">
    <location>
        <begin position="542"/>
        <end position="551"/>
    </location>
</feature>
<dbReference type="SMART" id="SM00192">
    <property type="entry name" value="LDLa"/>
    <property type="match status" value="1"/>
</dbReference>
<dbReference type="PRINTS" id="PR00261">
    <property type="entry name" value="LDLRECEPTOR"/>
</dbReference>
<dbReference type="InterPro" id="IPR036055">
    <property type="entry name" value="LDL_receptor-like_sf"/>
</dbReference>
<evidence type="ECO:0000256" key="5">
    <source>
        <dbReference type="SAM" id="SignalP"/>
    </source>
</evidence>
<evidence type="ECO:0000256" key="3">
    <source>
        <dbReference type="SAM" id="MobiDB-lite"/>
    </source>
</evidence>
<dbReference type="PROSITE" id="PS50068">
    <property type="entry name" value="LDLRA_2"/>
    <property type="match status" value="1"/>
</dbReference>